<dbReference type="Pfam" id="PF13040">
    <property type="entry name" value="Fur_reg_FbpB"/>
    <property type="match status" value="1"/>
</dbReference>
<dbReference type="Proteomes" id="UP000681027">
    <property type="component" value="Unassembled WGS sequence"/>
</dbReference>
<keyword evidence="2" id="KW-1185">Reference proteome</keyword>
<reference evidence="1 2" key="1">
    <citation type="submission" date="2021-05" db="EMBL/GenBank/DDBJ databases">
        <title>Novel Bacillus species.</title>
        <authorList>
            <person name="Liu G."/>
        </authorList>
    </citation>
    <scope>NUCLEOTIDE SEQUENCE [LARGE SCALE GENOMIC DNA]</scope>
    <source>
        <strain evidence="1 2">FJAT-49705</strain>
    </source>
</reference>
<evidence type="ECO:0000313" key="2">
    <source>
        <dbReference type="Proteomes" id="UP000681027"/>
    </source>
</evidence>
<protein>
    <submittedName>
        <fullName evidence="1">FbpB family small basic protein</fullName>
    </submittedName>
</protein>
<proteinExistence type="predicted"/>
<dbReference type="EMBL" id="JAGYPM010000004">
    <property type="protein sequence ID" value="MBS4191884.1"/>
    <property type="molecule type" value="Genomic_DNA"/>
</dbReference>
<evidence type="ECO:0000313" key="1">
    <source>
        <dbReference type="EMBL" id="MBS4191884.1"/>
    </source>
</evidence>
<sequence length="51" mass="6317">MKKKKLSFNRLMEENREEILKDEYVLERIEKKLDKKHEDTLKKQQQVLSNN</sequence>
<dbReference type="RefSeq" id="WP_213103351.1">
    <property type="nucleotide sequence ID" value="NZ_JAGYPM010000004.1"/>
</dbReference>
<accession>A0ABS5NYC8</accession>
<dbReference type="InterPro" id="IPR025004">
    <property type="entry name" value="SenN/SenS"/>
</dbReference>
<name>A0ABS5NYC8_9BACI</name>
<comment type="caution">
    <text evidence="1">The sequence shown here is derived from an EMBL/GenBank/DDBJ whole genome shotgun (WGS) entry which is preliminary data.</text>
</comment>
<gene>
    <name evidence="1" type="ORF">KHA94_17085</name>
</gene>
<organism evidence="1 2">
    <name type="scientific">Cytobacillus citreus</name>
    <dbReference type="NCBI Taxonomy" id="2833586"/>
    <lineage>
        <taxon>Bacteria</taxon>
        <taxon>Bacillati</taxon>
        <taxon>Bacillota</taxon>
        <taxon>Bacilli</taxon>
        <taxon>Bacillales</taxon>
        <taxon>Bacillaceae</taxon>
        <taxon>Cytobacillus</taxon>
    </lineage>
</organism>